<evidence type="ECO:0000313" key="2">
    <source>
        <dbReference type="EMBL" id="KAG5457712.1"/>
    </source>
</evidence>
<feature type="compositionally biased region" description="Basic and acidic residues" evidence="1">
    <location>
        <begin position="104"/>
        <end position="118"/>
    </location>
</feature>
<dbReference type="AlphaFoldDB" id="A0A8H7ZR98"/>
<feature type="compositionally biased region" description="Low complexity" evidence="1">
    <location>
        <begin position="164"/>
        <end position="181"/>
    </location>
</feature>
<comment type="caution">
    <text evidence="2">The sequence shown here is derived from an EMBL/GenBank/DDBJ whole genome shotgun (WGS) entry which is preliminary data.</text>
</comment>
<evidence type="ECO:0000313" key="3">
    <source>
        <dbReference type="Proteomes" id="UP000673691"/>
    </source>
</evidence>
<protein>
    <submittedName>
        <fullName evidence="2">Uncharacterized protein</fullName>
    </submittedName>
</protein>
<dbReference type="EMBL" id="JAEFCI010009612">
    <property type="protein sequence ID" value="KAG5457712.1"/>
    <property type="molecule type" value="Genomic_DNA"/>
</dbReference>
<accession>A0A8H7ZR98</accession>
<sequence length="380" mass="40301">MEPRANVLSDAFRPSAFFSFLAVLCYCCLVPHGQQRFVLVSYVPENVSGVRRARALVHGRAVATLLKVCSPLAVIRKKRKRIPCRLVICFKDFEIQVSASKPEDLTEADLKSRLKPRDNSQTAGHGAPGAPPRAKKPKVPKDGADAAAGKGGYLSDGEPPPPSASNEPPQTSPGAPAVQASPVVPARTRVAGGAPWTEALPGVPAEPAPAPAPGIAAEAAAGDEGGRGKAPESAGDRAHEAAAAAAQEEARKVAAAEASKQKAAAAAEAAKKKEEADKRAAEAVRARREAEKGGLAGNQKGWICVQFETTVTVARFLFLSHRCIVYFVYFFLHLWTSRNASRRSCVVNDVAGIHVSSSGVYPSQRMRYRMLRLRGVCSTI</sequence>
<proteinExistence type="predicted"/>
<organism evidence="2 3">
    <name type="scientific">Olpidium bornovanus</name>
    <dbReference type="NCBI Taxonomy" id="278681"/>
    <lineage>
        <taxon>Eukaryota</taxon>
        <taxon>Fungi</taxon>
        <taxon>Fungi incertae sedis</taxon>
        <taxon>Olpidiomycota</taxon>
        <taxon>Olpidiomycotina</taxon>
        <taxon>Olpidiomycetes</taxon>
        <taxon>Olpidiales</taxon>
        <taxon>Olpidiaceae</taxon>
        <taxon>Olpidium</taxon>
    </lineage>
</organism>
<feature type="region of interest" description="Disordered" evidence="1">
    <location>
        <begin position="104"/>
        <end position="181"/>
    </location>
</feature>
<dbReference type="OrthoDB" id="2123378at2759"/>
<keyword evidence="3" id="KW-1185">Reference proteome</keyword>
<name>A0A8H7ZR98_9FUNG</name>
<evidence type="ECO:0000256" key="1">
    <source>
        <dbReference type="SAM" id="MobiDB-lite"/>
    </source>
</evidence>
<dbReference type="Proteomes" id="UP000673691">
    <property type="component" value="Unassembled WGS sequence"/>
</dbReference>
<dbReference type="InterPro" id="IPR029006">
    <property type="entry name" value="ADF-H/Gelsolin-like_dom_sf"/>
</dbReference>
<gene>
    <name evidence="2" type="ORF">BJ554DRAFT_2205</name>
</gene>
<feature type="region of interest" description="Disordered" evidence="1">
    <location>
        <begin position="219"/>
        <end position="257"/>
    </location>
</feature>
<feature type="compositionally biased region" description="Basic and acidic residues" evidence="1">
    <location>
        <begin position="224"/>
        <end position="240"/>
    </location>
</feature>
<feature type="region of interest" description="Disordered" evidence="1">
    <location>
        <begin position="194"/>
        <end position="213"/>
    </location>
</feature>
<dbReference type="Gene3D" id="3.40.20.10">
    <property type="entry name" value="Severin"/>
    <property type="match status" value="1"/>
</dbReference>
<reference evidence="2 3" key="1">
    <citation type="journal article" name="Sci. Rep.">
        <title>Genome-scale phylogenetic analyses confirm Olpidium as the closest living zoosporic fungus to the non-flagellated, terrestrial fungi.</title>
        <authorList>
            <person name="Chang Y."/>
            <person name="Rochon D."/>
            <person name="Sekimoto S."/>
            <person name="Wang Y."/>
            <person name="Chovatia M."/>
            <person name="Sandor L."/>
            <person name="Salamov A."/>
            <person name="Grigoriev I.V."/>
            <person name="Stajich J.E."/>
            <person name="Spatafora J.W."/>
        </authorList>
    </citation>
    <scope>NUCLEOTIDE SEQUENCE [LARGE SCALE GENOMIC DNA]</scope>
    <source>
        <strain evidence="2">S191</strain>
    </source>
</reference>